<evidence type="ECO:0000256" key="2">
    <source>
        <dbReference type="ARBA" id="ARBA00023125"/>
    </source>
</evidence>
<dbReference type="SUPFAM" id="SSF101941">
    <property type="entry name" value="NAC domain"/>
    <property type="match status" value="1"/>
</dbReference>
<evidence type="ECO:0000259" key="6">
    <source>
        <dbReference type="PROSITE" id="PS51005"/>
    </source>
</evidence>
<sequence length="368" mass="42517">MEGGGRMLLPGIRFCPMEDELLMYYLKPKVNGQEVPGKESLICELDLYGDQEPWKIWERFQERRANDLKKNKDLYFFTQKKKKTAKGSRIRRTVGSGGTWKGQTAAQEVYLLDQNQKPTATVLGFKKSYTYKNKGSVHHGRWIMYEFELDKSQILHKNQVKKNDRVLCLLRKNDELPAKKRKRQQEEDMLGDYVQDDDDEDNSANGDPAFLLEEPQEKRQRVVPRADDVAAPPFDLAEIEQWYDRQFLQPEADQEGGSVTLKMDQNWGLQQFEAEPQQGEENLGQQSHIPTFAPNEIMGSLDFLPEQNLVQQMGGEVDVYGGNLSDFMVGENWPMSFVEELMNDGQHNTMQVGGDWNDAYSDFEYLAF</sequence>
<keyword evidence="4" id="KW-0539">Nucleus</keyword>
<feature type="domain" description="NAC" evidence="6">
    <location>
        <begin position="8"/>
        <end position="173"/>
    </location>
</feature>
<dbReference type="GO" id="GO:0003677">
    <property type="term" value="F:DNA binding"/>
    <property type="evidence" value="ECO:0007669"/>
    <property type="project" value="UniProtKB-KW"/>
</dbReference>
<keyword evidence="2" id="KW-0238">DNA-binding</keyword>
<proteinExistence type="predicted"/>
<dbReference type="GO" id="GO:0006355">
    <property type="term" value="P:regulation of DNA-templated transcription"/>
    <property type="evidence" value="ECO:0007669"/>
    <property type="project" value="InterPro"/>
</dbReference>
<evidence type="ECO:0000313" key="7">
    <source>
        <dbReference type="EMBL" id="KAK9943918.1"/>
    </source>
</evidence>
<organism evidence="7 8">
    <name type="scientific">Rubus argutus</name>
    <name type="common">Southern blackberry</name>
    <dbReference type="NCBI Taxonomy" id="59490"/>
    <lineage>
        <taxon>Eukaryota</taxon>
        <taxon>Viridiplantae</taxon>
        <taxon>Streptophyta</taxon>
        <taxon>Embryophyta</taxon>
        <taxon>Tracheophyta</taxon>
        <taxon>Spermatophyta</taxon>
        <taxon>Magnoliopsida</taxon>
        <taxon>eudicotyledons</taxon>
        <taxon>Gunneridae</taxon>
        <taxon>Pentapetalae</taxon>
        <taxon>rosids</taxon>
        <taxon>fabids</taxon>
        <taxon>Rosales</taxon>
        <taxon>Rosaceae</taxon>
        <taxon>Rosoideae</taxon>
        <taxon>Rosoideae incertae sedis</taxon>
        <taxon>Rubus</taxon>
    </lineage>
</organism>
<keyword evidence="8" id="KW-1185">Reference proteome</keyword>
<dbReference type="PANTHER" id="PTHR31719">
    <property type="entry name" value="NAC TRANSCRIPTION FACTOR 56"/>
    <property type="match status" value="1"/>
</dbReference>
<keyword evidence="1" id="KW-0805">Transcription regulation</keyword>
<feature type="region of interest" description="Disordered" evidence="5">
    <location>
        <begin position="178"/>
        <end position="221"/>
    </location>
</feature>
<evidence type="ECO:0000256" key="5">
    <source>
        <dbReference type="SAM" id="MobiDB-lite"/>
    </source>
</evidence>
<dbReference type="PANTHER" id="PTHR31719:SF164">
    <property type="entry name" value="NAC DOMAIN-CONTAINING PROTEIN"/>
    <property type="match status" value="1"/>
</dbReference>
<protein>
    <recommendedName>
        <fullName evidence="6">NAC domain-containing protein</fullName>
    </recommendedName>
</protein>
<dbReference type="Gene3D" id="2.170.150.80">
    <property type="entry name" value="NAC domain"/>
    <property type="match status" value="1"/>
</dbReference>
<reference evidence="7 8" key="1">
    <citation type="journal article" date="2023" name="G3 (Bethesda)">
        <title>A chromosome-length genome assembly and annotation of blackberry (Rubus argutus, cv. 'Hillquist').</title>
        <authorList>
            <person name="Bruna T."/>
            <person name="Aryal R."/>
            <person name="Dudchenko O."/>
            <person name="Sargent D.J."/>
            <person name="Mead D."/>
            <person name="Buti M."/>
            <person name="Cavallini A."/>
            <person name="Hytonen T."/>
            <person name="Andres J."/>
            <person name="Pham M."/>
            <person name="Weisz D."/>
            <person name="Mascagni F."/>
            <person name="Usai G."/>
            <person name="Natali L."/>
            <person name="Bassil N."/>
            <person name="Fernandez G.E."/>
            <person name="Lomsadze A."/>
            <person name="Armour M."/>
            <person name="Olukolu B."/>
            <person name="Poorten T."/>
            <person name="Britton C."/>
            <person name="Davik J."/>
            <person name="Ashrafi H."/>
            <person name="Aiden E.L."/>
            <person name="Borodovsky M."/>
            <person name="Worthington M."/>
        </authorList>
    </citation>
    <scope>NUCLEOTIDE SEQUENCE [LARGE SCALE GENOMIC DNA]</scope>
    <source>
        <strain evidence="7">PI 553951</strain>
    </source>
</reference>
<dbReference type="GO" id="GO:0048731">
    <property type="term" value="P:system development"/>
    <property type="evidence" value="ECO:0007669"/>
    <property type="project" value="TreeGrafter"/>
</dbReference>
<accession>A0AAW1Y7P5</accession>
<dbReference type="InterPro" id="IPR036093">
    <property type="entry name" value="NAC_dom_sf"/>
</dbReference>
<evidence type="ECO:0000256" key="4">
    <source>
        <dbReference type="ARBA" id="ARBA00023242"/>
    </source>
</evidence>
<evidence type="ECO:0000256" key="3">
    <source>
        <dbReference type="ARBA" id="ARBA00023163"/>
    </source>
</evidence>
<dbReference type="EMBL" id="JBEDUW010000002">
    <property type="protein sequence ID" value="KAK9943918.1"/>
    <property type="molecule type" value="Genomic_DNA"/>
</dbReference>
<feature type="compositionally biased region" description="Acidic residues" evidence="5">
    <location>
        <begin position="187"/>
        <end position="202"/>
    </location>
</feature>
<dbReference type="Pfam" id="PF02365">
    <property type="entry name" value="NAM"/>
    <property type="match status" value="1"/>
</dbReference>
<evidence type="ECO:0000313" key="8">
    <source>
        <dbReference type="Proteomes" id="UP001457282"/>
    </source>
</evidence>
<evidence type="ECO:0000256" key="1">
    <source>
        <dbReference type="ARBA" id="ARBA00023015"/>
    </source>
</evidence>
<comment type="caution">
    <text evidence="7">The sequence shown here is derived from an EMBL/GenBank/DDBJ whole genome shotgun (WGS) entry which is preliminary data.</text>
</comment>
<dbReference type="InterPro" id="IPR003441">
    <property type="entry name" value="NAC-dom"/>
</dbReference>
<dbReference type="PROSITE" id="PS51005">
    <property type="entry name" value="NAC"/>
    <property type="match status" value="1"/>
</dbReference>
<keyword evidence="3" id="KW-0804">Transcription</keyword>
<name>A0AAW1Y7P5_RUBAR</name>
<gene>
    <name evidence="7" type="ORF">M0R45_009508</name>
</gene>
<dbReference type="AlphaFoldDB" id="A0AAW1Y7P5"/>
<dbReference type="Proteomes" id="UP001457282">
    <property type="component" value="Unassembled WGS sequence"/>
</dbReference>